<evidence type="ECO:0000256" key="8">
    <source>
        <dbReference type="SAM" id="MobiDB-lite"/>
    </source>
</evidence>
<keyword evidence="9" id="KW-0732">Signal</keyword>
<dbReference type="SUPFAM" id="SSF47090">
    <property type="entry name" value="PGBD-like"/>
    <property type="match status" value="1"/>
</dbReference>
<feature type="domain" description="L,D-TPase catalytic" evidence="10">
    <location>
        <begin position="198"/>
        <end position="376"/>
    </location>
</feature>
<dbReference type="Pfam" id="PF01471">
    <property type="entry name" value="PG_binding_1"/>
    <property type="match status" value="1"/>
</dbReference>
<dbReference type="GO" id="GO:0009252">
    <property type="term" value="P:peptidoglycan biosynthetic process"/>
    <property type="evidence" value="ECO:0007669"/>
    <property type="project" value="UniProtKB-KW"/>
</dbReference>
<keyword evidence="6 7" id="KW-0961">Cell wall biogenesis/degradation</keyword>
<dbReference type="GO" id="GO:0008360">
    <property type="term" value="P:regulation of cell shape"/>
    <property type="evidence" value="ECO:0007669"/>
    <property type="project" value="UniProtKB-UniRule"/>
</dbReference>
<sequence>MGNKLGIPLGFSAVVILSLTAEALADQSAGAATPQPSPTADTTETPLNSYSPFTPYGRQYALMREELARYRALSEGDQWQPLPEGQTLAPGARDARVKVLRGLLMQYGDLSLGDDMARAALSADKTTGEKKDKSNAELFDSKVRQAVERFQRRHGLRADGIVDRTTREYLNTPPARRLATLEANLRRWQRMPKDLGPRYILVNIPEYTLRLMEGEQEQYRMRVVVGQAKHPTPQLSTRMTQVVFNPTWTVPRNIAVRELLPKGSANLSAGGYRLVNNRGKSVPFSGGNLRALRLGGVTLQQRGGEGNALGRFKFIIPNQQAIFLHDTQRKELFGRSQRAFSHGCVRLEKPLELAQIVLASQTSKPGKWNDERLTRYTSGTRTRAVTLERPIPVHIAYWTAWVDEEGLLNFRPDIYGRDSMDGDTPTDVSADLDSGDEEDPRAAEE</sequence>
<keyword evidence="5 7" id="KW-0573">Peptidoglycan synthesis</keyword>
<feature type="chain" id="PRO_5043378392" evidence="9">
    <location>
        <begin position="24"/>
        <end position="445"/>
    </location>
</feature>
<dbReference type="GO" id="GO:0016740">
    <property type="term" value="F:transferase activity"/>
    <property type="evidence" value="ECO:0007669"/>
    <property type="project" value="UniProtKB-KW"/>
</dbReference>
<dbReference type="GO" id="GO:0004180">
    <property type="term" value="F:carboxypeptidase activity"/>
    <property type="evidence" value="ECO:0007669"/>
    <property type="project" value="UniProtKB-ARBA"/>
</dbReference>
<feature type="signal peptide" evidence="9">
    <location>
        <begin position="1"/>
        <end position="23"/>
    </location>
</feature>
<dbReference type="InterPro" id="IPR036365">
    <property type="entry name" value="PGBD-like_sf"/>
</dbReference>
<feature type="region of interest" description="Disordered" evidence="8">
    <location>
        <begin position="29"/>
        <end position="50"/>
    </location>
</feature>
<dbReference type="PANTHER" id="PTHR41533:SF2">
    <property type="entry name" value="BLR7131 PROTEIN"/>
    <property type="match status" value="1"/>
</dbReference>
<evidence type="ECO:0000313" key="12">
    <source>
        <dbReference type="Proteomes" id="UP001302477"/>
    </source>
</evidence>
<dbReference type="InterPro" id="IPR052905">
    <property type="entry name" value="LD-transpeptidase_YkuD-like"/>
</dbReference>
<dbReference type="InterPro" id="IPR036366">
    <property type="entry name" value="PGBDSf"/>
</dbReference>
<dbReference type="SUPFAM" id="SSF141523">
    <property type="entry name" value="L,D-transpeptidase catalytic domain-like"/>
    <property type="match status" value="1"/>
</dbReference>
<dbReference type="KEGG" id="mpaf:R5R33_11955"/>
<dbReference type="PANTHER" id="PTHR41533">
    <property type="entry name" value="L,D-TRANSPEPTIDASE HI_1667-RELATED"/>
    <property type="match status" value="1"/>
</dbReference>
<gene>
    <name evidence="11" type="ORF">R5R33_11955</name>
</gene>
<comment type="similarity">
    <text evidence="2">Belongs to the YkuD family.</text>
</comment>
<keyword evidence="12" id="KW-1185">Reference proteome</keyword>
<dbReference type="AlphaFoldDB" id="A0AAU0MWB0"/>
<evidence type="ECO:0000256" key="9">
    <source>
        <dbReference type="SAM" id="SignalP"/>
    </source>
</evidence>
<evidence type="ECO:0000256" key="1">
    <source>
        <dbReference type="ARBA" id="ARBA00004752"/>
    </source>
</evidence>
<dbReference type="InterPro" id="IPR002477">
    <property type="entry name" value="Peptidoglycan-bd-like"/>
</dbReference>
<dbReference type="RefSeq" id="WP_318952932.1">
    <property type="nucleotide sequence ID" value="NZ_CP137555.1"/>
</dbReference>
<evidence type="ECO:0000256" key="5">
    <source>
        <dbReference type="ARBA" id="ARBA00022984"/>
    </source>
</evidence>
<dbReference type="CDD" id="cd16913">
    <property type="entry name" value="YkuD_like"/>
    <property type="match status" value="1"/>
</dbReference>
<evidence type="ECO:0000256" key="6">
    <source>
        <dbReference type="ARBA" id="ARBA00023316"/>
    </source>
</evidence>
<evidence type="ECO:0000256" key="3">
    <source>
        <dbReference type="ARBA" id="ARBA00022679"/>
    </source>
</evidence>
<name>A0AAU0MWB0_9GAMM</name>
<comment type="pathway">
    <text evidence="1 7">Cell wall biogenesis; peptidoglycan biosynthesis.</text>
</comment>
<keyword evidence="4 7" id="KW-0133">Cell shape</keyword>
<evidence type="ECO:0000256" key="7">
    <source>
        <dbReference type="PROSITE-ProRule" id="PRU01373"/>
    </source>
</evidence>
<evidence type="ECO:0000259" key="10">
    <source>
        <dbReference type="PROSITE" id="PS52029"/>
    </source>
</evidence>
<feature type="region of interest" description="Disordered" evidence="8">
    <location>
        <begin position="416"/>
        <end position="445"/>
    </location>
</feature>
<evidence type="ECO:0000256" key="2">
    <source>
        <dbReference type="ARBA" id="ARBA00005992"/>
    </source>
</evidence>
<dbReference type="InterPro" id="IPR005490">
    <property type="entry name" value="LD_TPept_cat_dom"/>
</dbReference>
<dbReference type="Gene3D" id="2.40.440.10">
    <property type="entry name" value="L,D-transpeptidase catalytic domain-like"/>
    <property type="match status" value="1"/>
</dbReference>
<dbReference type="Gene3D" id="1.10.101.10">
    <property type="entry name" value="PGBD-like superfamily/PGBD"/>
    <property type="match status" value="1"/>
</dbReference>
<dbReference type="Proteomes" id="UP001302477">
    <property type="component" value="Chromosome"/>
</dbReference>
<feature type="active site" description="Proton donor/acceptor" evidence="7">
    <location>
        <position position="325"/>
    </location>
</feature>
<dbReference type="Pfam" id="PF03734">
    <property type="entry name" value="YkuD"/>
    <property type="match status" value="1"/>
</dbReference>
<dbReference type="GO" id="GO:0071555">
    <property type="term" value="P:cell wall organization"/>
    <property type="evidence" value="ECO:0007669"/>
    <property type="project" value="UniProtKB-UniRule"/>
</dbReference>
<protein>
    <submittedName>
        <fullName evidence="11">L,D-transpeptidase family protein</fullName>
    </submittedName>
</protein>
<dbReference type="InterPro" id="IPR038063">
    <property type="entry name" value="Transpep_catalytic_dom"/>
</dbReference>
<evidence type="ECO:0000256" key="4">
    <source>
        <dbReference type="ARBA" id="ARBA00022960"/>
    </source>
</evidence>
<proteinExistence type="inferred from homology"/>
<organism evidence="11 12">
    <name type="scientific">Microbulbifer pacificus</name>
    <dbReference type="NCBI Taxonomy" id="407164"/>
    <lineage>
        <taxon>Bacteria</taxon>
        <taxon>Pseudomonadati</taxon>
        <taxon>Pseudomonadota</taxon>
        <taxon>Gammaproteobacteria</taxon>
        <taxon>Cellvibrionales</taxon>
        <taxon>Microbulbiferaceae</taxon>
        <taxon>Microbulbifer</taxon>
    </lineage>
</organism>
<keyword evidence="3" id="KW-0808">Transferase</keyword>
<evidence type="ECO:0000313" key="11">
    <source>
        <dbReference type="EMBL" id="WOX04454.1"/>
    </source>
</evidence>
<feature type="active site" description="Nucleophile" evidence="7">
    <location>
        <position position="344"/>
    </location>
</feature>
<dbReference type="EMBL" id="CP137555">
    <property type="protein sequence ID" value="WOX04454.1"/>
    <property type="molecule type" value="Genomic_DNA"/>
</dbReference>
<accession>A0AAU0MWB0</accession>
<dbReference type="PROSITE" id="PS52029">
    <property type="entry name" value="LD_TPASE"/>
    <property type="match status" value="1"/>
</dbReference>
<reference evidence="11 12" key="1">
    <citation type="submission" date="2023-10" db="EMBL/GenBank/DDBJ databases">
        <title>Description of Microbulbifer bruguierae sp. nov., isolated from the sediments of mangrove plant Bruguiera sexangula and comparative genomic analyses of the genus Microbulbifer.</title>
        <authorList>
            <person name="Long M."/>
        </authorList>
    </citation>
    <scope>NUCLEOTIDE SEQUENCE [LARGE SCALE GENOMIC DNA]</scope>
    <source>
        <strain evidence="11 12">SPO729</strain>
    </source>
</reference>
<feature type="compositionally biased region" description="Polar residues" evidence="8">
    <location>
        <begin position="38"/>
        <end position="50"/>
    </location>
</feature>